<comment type="cofactor">
    <cofactor evidence="1 9">
        <name>pyridoxal 5'-phosphate</name>
        <dbReference type="ChEBI" id="CHEBI:597326"/>
    </cofactor>
</comment>
<dbReference type="AlphaFoldDB" id="A9KG70"/>
<comment type="subunit">
    <text evidence="9">Homodimer.</text>
</comment>
<dbReference type="PROSITE" id="PS00600">
    <property type="entry name" value="AA_TRANSFER_CLASS_3"/>
    <property type="match status" value="1"/>
</dbReference>
<dbReference type="FunFam" id="3.40.640.10:FF:000014">
    <property type="entry name" value="Adenosylmethionine-8-amino-7-oxononanoate aminotransferase, probable"/>
    <property type="match status" value="1"/>
</dbReference>
<dbReference type="Proteomes" id="UP000008555">
    <property type="component" value="Chromosome"/>
</dbReference>
<name>A9KG70_COXBN</name>
<feature type="binding site" evidence="9">
    <location>
        <position position="316"/>
    </location>
    <ligand>
        <name>substrate</name>
    </ligand>
</feature>
<dbReference type="PIRSF" id="PIRSF000521">
    <property type="entry name" value="Transaminase_4ab_Lys_Orn"/>
    <property type="match status" value="1"/>
</dbReference>
<dbReference type="Gene3D" id="3.40.640.10">
    <property type="entry name" value="Type I PLP-dependent aspartate aminotransferase-like (Major domain)"/>
    <property type="match status" value="1"/>
</dbReference>
<dbReference type="SUPFAM" id="SSF53383">
    <property type="entry name" value="PLP-dependent transferases"/>
    <property type="match status" value="1"/>
</dbReference>
<evidence type="ECO:0000256" key="6">
    <source>
        <dbReference type="ARBA" id="ARBA00022756"/>
    </source>
</evidence>
<dbReference type="Pfam" id="PF00202">
    <property type="entry name" value="Aminotran_3"/>
    <property type="match status" value="1"/>
</dbReference>
<dbReference type="NCBIfam" id="TIGR00508">
    <property type="entry name" value="bioA"/>
    <property type="match status" value="1"/>
</dbReference>
<dbReference type="CDD" id="cd00610">
    <property type="entry name" value="OAT_like"/>
    <property type="match status" value="1"/>
</dbReference>
<dbReference type="EMBL" id="CP000733">
    <property type="protein sequence ID" value="ABS77434.1"/>
    <property type="molecule type" value="Genomic_DNA"/>
</dbReference>
<organism evidence="10 11">
    <name type="scientific">Coxiella burnetii (strain Dugway 5J108-111)</name>
    <dbReference type="NCBI Taxonomy" id="434922"/>
    <lineage>
        <taxon>Bacteria</taxon>
        <taxon>Pseudomonadati</taxon>
        <taxon>Pseudomonadota</taxon>
        <taxon>Gammaproteobacteria</taxon>
        <taxon>Legionellales</taxon>
        <taxon>Coxiellaceae</taxon>
        <taxon>Coxiella</taxon>
    </lineage>
</organism>
<feature type="binding site" evidence="9">
    <location>
        <position position="55"/>
    </location>
    <ligand>
        <name>substrate</name>
    </ligand>
</feature>
<feature type="binding site" evidence="9">
    <location>
        <begin position="317"/>
        <end position="318"/>
    </location>
    <ligand>
        <name>pyridoxal 5'-phosphate</name>
        <dbReference type="ChEBI" id="CHEBI:597326"/>
    </ligand>
</feature>
<feature type="site" description="Participates in the substrate recognition with KAPA and in a stacking interaction with the adenine ring of SAM" evidence="9">
    <location>
        <position position="18"/>
    </location>
</feature>
<feature type="binding site" evidence="9">
    <location>
        <begin position="114"/>
        <end position="115"/>
    </location>
    <ligand>
        <name>pyridoxal 5'-phosphate</name>
        <dbReference type="ChEBI" id="CHEBI:597326"/>
    </ligand>
</feature>
<gene>
    <name evidence="9 10" type="primary">bioA</name>
    <name evidence="10" type="ordered locus">CBUD_1039</name>
</gene>
<dbReference type="GO" id="GO:0005737">
    <property type="term" value="C:cytoplasm"/>
    <property type="evidence" value="ECO:0007669"/>
    <property type="project" value="UniProtKB-SubCell"/>
</dbReference>
<dbReference type="InterPro" id="IPR015421">
    <property type="entry name" value="PyrdxlP-dep_Trfase_major"/>
</dbReference>
<dbReference type="GO" id="GO:0004141">
    <property type="term" value="F:dethiobiotin synthase activity"/>
    <property type="evidence" value="ECO:0007669"/>
    <property type="project" value="TreeGrafter"/>
</dbReference>
<feature type="binding site" evidence="9">
    <location>
        <position position="405"/>
    </location>
    <ligand>
        <name>substrate</name>
    </ligand>
</feature>
<keyword evidence="9" id="KW-0963">Cytoplasm</keyword>
<dbReference type="GO" id="GO:0009102">
    <property type="term" value="P:biotin biosynthetic process"/>
    <property type="evidence" value="ECO:0007669"/>
    <property type="project" value="UniProtKB-UniRule"/>
</dbReference>
<comment type="similarity">
    <text evidence="9">Belongs to the class-III pyridoxal-phosphate-dependent aminotransferase family. BioA subfamily.</text>
</comment>
<dbReference type="InterPro" id="IPR049704">
    <property type="entry name" value="Aminotrans_3_PPA_site"/>
</dbReference>
<evidence type="ECO:0000256" key="7">
    <source>
        <dbReference type="ARBA" id="ARBA00022898"/>
    </source>
</evidence>
<comment type="catalytic activity">
    <reaction evidence="8 9">
        <text>(8S)-8-amino-7-oxononanoate + S-adenosyl-L-methionine = S-adenosyl-4-methylsulfanyl-2-oxobutanoate + (7R,8S)-7,8-diammoniononanoate</text>
        <dbReference type="Rhea" id="RHEA:16861"/>
        <dbReference type="ChEBI" id="CHEBI:16490"/>
        <dbReference type="ChEBI" id="CHEBI:59789"/>
        <dbReference type="ChEBI" id="CHEBI:149468"/>
        <dbReference type="ChEBI" id="CHEBI:149469"/>
        <dbReference type="EC" id="2.6.1.62"/>
    </reaction>
</comment>
<feature type="modified residue" description="N6-(pyridoxal phosphate)lysine" evidence="9">
    <location>
        <position position="281"/>
    </location>
</feature>
<dbReference type="InterPro" id="IPR015422">
    <property type="entry name" value="PyrdxlP-dep_Trfase_small"/>
</dbReference>
<keyword evidence="3 9" id="KW-0032">Aminotransferase</keyword>
<comment type="pathway">
    <text evidence="2 9">Cofactor biosynthesis; biotin biosynthesis; 7,8-diaminononanoate from 8-amino-7-oxononanoate (SAM route): step 1/1.</text>
</comment>
<dbReference type="HOGENOM" id="CLU_016922_4_3_6"/>
<evidence type="ECO:0000256" key="5">
    <source>
        <dbReference type="ARBA" id="ARBA00022691"/>
    </source>
</evidence>
<evidence type="ECO:0000256" key="9">
    <source>
        <dbReference type="HAMAP-Rule" id="MF_00834"/>
    </source>
</evidence>
<dbReference type="GO" id="GO:0030170">
    <property type="term" value="F:pyridoxal phosphate binding"/>
    <property type="evidence" value="ECO:0007669"/>
    <property type="project" value="UniProtKB-UniRule"/>
</dbReference>
<dbReference type="Gene3D" id="3.90.1150.10">
    <property type="entry name" value="Aspartate Aminotransferase, domain 1"/>
    <property type="match status" value="1"/>
</dbReference>
<evidence type="ECO:0000313" key="10">
    <source>
        <dbReference type="EMBL" id="ABS77434.1"/>
    </source>
</evidence>
<dbReference type="InterPro" id="IPR015424">
    <property type="entry name" value="PyrdxlP-dep_Trfase"/>
</dbReference>
<evidence type="ECO:0000256" key="1">
    <source>
        <dbReference type="ARBA" id="ARBA00001933"/>
    </source>
</evidence>
<feature type="binding site" evidence="9">
    <location>
        <position position="252"/>
    </location>
    <ligand>
        <name>pyridoxal 5'-phosphate</name>
        <dbReference type="ChEBI" id="CHEBI:597326"/>
    </ligand>
</feature>
<evidence type="ECO:0000256" key="8">
    <source>
        <dbReference type="ARBA" id="ARBA00048449"/>
    </source>
</evidence>
<dbReference type="RefSeq" id="WP_011996884.1">
    <property type="nucleotide sequence ID" value="NC_009727.1"/>
</dbReference>
<dbReference type="EC" id="2.6.1.62" evidence="9"/>
<dbReference type="HAMAP" id="MF_00834">
    <property type="entry name" value="BioA"/>
    <property type="match status" value="1"/>
</dbReference>
<dbReference type="PANTHER" id="PTHR42684">
    <property type="entry name" value="ADENOSYLMETHIONINE-8-AMINO-7-OXONONANOATE AMINOTRANSFERASE"/>
    <property type="match status" value="1"/>
</dbReference>
<feature type="binding site" evidence="9">
    <location>
        <position position="281"/>
    </location>
    <ligand>
        <name>substrate</name>
    </ligand>
</feature>
<keyword evidence="5 9" id="KW-0949">S-adenosyl-L-methionine</keyword>
<dbReference type="UniPathway" id="UPA00078">
    <property type="reaction ID" value="UER00160"/>
</dbReference>
<protein>
    <recommendedName>
        <fullName evidence="9">Adenosylmethionine-8-amino-7-oxononanoate aminotransferase</fullName>
        <ecNumber evidence="9">2.6.1.62</ecNumber>
    </recommendedName>
    <alternativeName>
        <fullName evidence="9">7,8-diamino-pelargonic acid aminotransferase</fullName>
        <shortName evidence="9">DAPA AT</shortName>
        <shortName evidence="9">DAPA aminotransferase</shortName>
    </alternativeName>
    <alternativeName>
        <fullName evidence="9">7,8-diaminononanoate synthase</fullName>
        <shortName evidence="9">DANS</shortName>
    </alternativeName>
    <alternativeName>
        <fullName evidence="9">Diaminopelargonic acid synthase</fullName>
    </alternativeName>
</protein>
<comment type="function">
    <text evidence="9">Catalyzes the transfer of the alpha-amino group from S-adenosyl-L-methionine (SAM) to 7-keto-8-aminopelargonic acid (KAPA) to form 7,8-diaminopelargonic acid (DAPA). It is the only aminotransferase known to utilize SAM as an amino donor.</text>
</comment>
<reference evidence="10 11" key="1">
    <citation type="journal article" date="2009" name="Infect. Immun.">
        <title>Comparative genomics reveal extensive transposon-mediated genomic plasticity and diversity among potential effector proteins within the genus Coxiella.</title>
        <authorList>
            <person name="Beare P.A."/>
            <person name="Unsworth N."/>
            <person name="Andoh M."/>
            <person name="Voth D.E."/>
            <person name="Omsland A."/>
            <person name="Gilk S.D."/>
            <person name="Williams K.P."/>
            <person name="Sobral B.W."/>
            <person name="Kupko J.J.III."/>
            <person name="Porcella S.F."/>
            <person name="Samuel J.E."/>
            <person name="Heinzen R.A."/>
        </authorList>
    </citation>
    <scope>NUCLEOTIDE SEQUENCE [LARGE SCALE GENOMIC DNA]</scope>
    <source>
        <strain evidence="10 11">Dugway 5J108-111</strain>
    </source>
</reference>
<dbReference type="PANTHER" id="PTHR42684:SF3">
    <property type="entry name" value="ADENOSYLMETHIONINE-8-AMINO-7-OXONONANOATE AMINOTRANSFERASE"/>
    <property type="match status" value="1"/>
</dbReference>
<comment type="subcellular location">
    <subcellularLocation>
        <location evidence="9">Cytoplasm</location>
    </subcellularLocation>
</comment>
<keyword evidence="6 9" id="KW-0093">Biotin biosynthesis</keyword>
<evidence type="ECO:0000256" key="3">
    <source>
        <dbReference type="ARBA" id="ARBA00022576"/>
    </source>
</evidence>
<evidence type="ECO:0000256" key="4">
    <source>
        <dbReference type="ARBA" id="ARBA00022679"/>
    </source>
</evidence>
<keyword evidence="7 9" id="KW-0663">Pyridoxal phosphate</keyword>
<evidence type="ECO:0000313" key="11">
    <source>
        <dbReference type="Proteomes" id="UP000008555"/>
    </source>
</evidence>
<dbReference type="InterPro" id="IPR005814">
    <property type="entry name" value="Aminotrans_3"/>
</dbReference>
<evidence type="ECO:0000256" key="2">
    <source>
        <dbReference type="ARBA" id="ARBA00005063"/>
    </source>
</evidence>
<dbReference type="InterPro" id="IPR005815">
    <property type="entry name" value="BioA"/>
</dbReference>
<accession>A9KG70</accession>
<proteinExistence type="inferred from homology"/>
<dbReference type="KEGG" id="cbd:CBUD_1039"/>
<keyword evidence="4 9" id="KW-0808">Transferase</keyword>
<sequence>MLENDMQRLDSQHVWHPCSQMKDYEQFKPLIIKKAYGSYIELSNGQKIIDAISSWWCKSLGHNHPKLKEALKQQLEKFEHVIFANTTNEIIVALSQQLAALLPGLNKVFYAGDGSCAVEIAMKMSLHSRIIQGNKKRKKFIALKNSYHGETVGALSISDVGLYRAPYSTMLFEPYFIESIPYVLNTQAPEWNDCSAHWDTVERLLEPHAETATAILVEPIVQGASGMKIYSQDFLARLFQWAKNNHIHFIADEIMTGIGRTGKMLACEHAGIIPDFVCLSKGLTSGYLPFSAVLTSDEIYQLFYDDYQTGKAFLHSHTYSGNALAAAVALATLKVFSEEKICARAHKLGKFMLEKMTQVAQETGQLENVRGIGALVAADLIPQPGRLRLGYEVYQEAVKQGVLLRPIGNTLYWLPPLNIDFDLIEVLQKVTKNAIKILSLGF</sequence>
<dbReference type="GO" id="GO:0004015">
    <property type="term" value="F:adenosylmethionine-8-amino-7-oxononanoate transaminase activity"/>
    <property type="evidence" value="ECO:0007669"/>
    <property type="project" value="UniProtKB-UniRule"/>
</dbReference>
<feature type="binding site" evidence="9">
    <location>
        <position position="147"/>
    </location>
    <ligand>
        <name>substrate</name>
    </ligand>
</feature>